<organism evidence="3 4">
    <name type="scientific">Anabaenopsis circularis NIES-21</name>
    <dbReference type="NCBI Taxonomy" id="1085406"/>
    <lineage>
        <taxon>Bacteria</taxon>
        <taxon>Bacillati</taxon>
        <taxon>Cyanobacteriota</taxon>
        <taxon>Cyanophyceae</taxon>
        <taxon>Nostocales</taxon>
        <taxon>Nodulariaceae</taxon>
        <taxon>Anabaenopsis</taxon>
    </lineage>
</organism>
<keyword evidence="4" id="KW-1185">Reference proteome</keyword>
<feature type="region of interest" description="Disordered" evidence="2">
    <location>
        <begin position="1"/>
        <end position="22"/>
    </location>
</feature>
<dbReference type="AlphaFoldDB" id="A0A1Z4GCB0"/>
<evidence type="ECO:0000256" key="2">
    <source>
        <dbReference type="SAM" id="MobiDB-lite"/>
    </source>
</evidence>
<dbReference type="EMBL" id="AP018174">
    <property type="protein sequence ID" value="BAY15150.1"/>
    <property type="molecule type" value="Genomic_DNA"/>
</dbReference>
<keyword evidence="1" id="KW-0175">Coiled coil</keyword>
<sequence length="94" mass="11147">MHRTPNRGQIQAKLSSMPPQRSQARVYLNAYKMMLEKERLEQELQKLEARRHQIQQRLAILNSQIIAEEDKTHQQANTDLEDNTPKFNTITLEY</sequence>
<evidence type="ECO:0000313" key="4">
    <source>
        <dbReference type="Proteomes" id="UP000218287"/>
    </source>
</evidence>
<feature type="coiled-coil region" evidence="1">
    <location>
        <begin position="30"/>
        <end position="64"/>
    </location>
</feature>
<reference evidence="3 4" key="1">
    <citation type="submission" date="2017-06" db="EMBL/GenBank/DDBJ databases">
        <title>Genome sequencing of cyanobaciteial culture collection at National Institute for Environmental Studies (NIES).</title>
        <authorList>
            <person name="Hirose Y."/>
            <person name="Shimura Y."/>
            <person name="Fujisawa T."/>
            <person name="Nakamura Y."/>
            <person name="Kawachi M."/>
        </authorList>
    </citation>
    <scope>NUCLEOTIDE SEQUENCE [LARGE SCALE GENOMIC DNA]</scope>
    <source>
        <strain evidence="3 4">NIES-21</strain>
    </source>
</reference>
<evidence type="ECO:0000313" key="3">
    <source>
        <dbReference type="EMBL" id="BAY15150.1"/>
    </source>
</evidence>
<evidence type="ECO:0000256" key="1">
    <source>
        <dbReference type="SAM" id="Coils"/>
    </source>
</evidence>
<proteinExistence type="predicted"/>
<name>A0A1Z4GCB0_9CYAN</name>
<protein>
    <submittedName>
        <fullName evidence="3">Gas vesicle protein GvpV</fullName>
    </submittedName>
</protein>
<gene>
    <name evidence="3" type="ORF">NIES21_09650</name>
</gene>
<accession>A0A1Z4GCB0</accession>
<dbReference type="Proteomes" id="UP000218287">
    <property type="component" value="Chromosome"/>
</dbReference>